<evidence type="ECO:0000313" key="6">
    <source>
        <dbReference type="Proteomes" id="UP001595886"/>
    </source>
</evidence>
<keyword evidence="2" id="KW-0186">Copper</keyword>
<dbReference type="Gene3D" id="2.60.40.420">
    <property type="entry name" value="Cupredoxins - blue copper proteins"/>
    <property type="match status" value="1"/>
</dbReference>
<dbReference type="RefSeq" id="WP_380022100.1">
    <property type="nucleotide sequence ID" value="NZ_JBHSHD010000010.1"/>
</dbReference>
<feature type="domain" description="Blue (type 1) copper" evidence="4">
    <location>
        <begin position="26"/>
        <end position="121"/>
    </location>
</feature>
<sequence length="133" mass="13630">MKSPIALLAAALLASGSTGAANHDVTVGGNGQLVFTPSSLDVLVGDTVTFSNAGGFHNVASTNQDPNAGFTFRCAVNCTDDNEGSNAAWTAVITIPESAGHADIPYLCEVHGQQMSGILHVTNPVSLQSFEID</sequence>
<reference evidence="6" key="1">
    <citation type="journal article" date="2019" name="Int. J. Syst. Evol. Microbiol.">
        <title>The Global Catalogue of Microorganisms (GCM) 10K type strain sequencing project: providing services to taxonomists for standard genome sequencing and annotation.</title>
        <authorList>
            <consortium name="The Broad Institute Genomics Platform"/>
            <consortium name="The Broad Institute Genome Sequencing Center for Infectious Disease"/>
            <person name="Wu L."/>
            <person name="Ma J."/>
        </authorList>
    </citation>
    <scope>NUCLEOTIDE SEQUENCE [LARGE SCALE GENOMIC DNA]</scope>
    <source>
        <strain evidence="6">CCUG 30340</strain>
    </source>
</reference>
<dbReference type="Pfam" id="PF00127">
    <property type="entry name" value="Copper-bind"/>
    <property type="match status" value="1"/>
</dbReference>
<keyword evidence="3" id="KW-0732">Signal</keyword>
<keyword evidence="6" id="KW-1185">Reference proteome</keyword>
<name>A0ABV9R235_9GAMM</name>
<dbReference type="SUPFAM" id="SSF49503">
    <property type="entry name" value="Cupredoxins"/>
    <property type="match status" value="1"/>
</dbReference>
<dbReference type="InterPro" id="IPR008972">
    <property type="entry name" value="Cupredoxin"/>
</dbReference>
<organism evidence="5 6">
    <name type="scientific">Dokdonella ginsengisoli</name>
    <dbReference type="NCBI Taxonomy" id="363846"/>
    <lineage>
        <taxon>Bacteria</taxon>
        <taxon>Pseudomonadati</taxon>
        <taxon>Pseudomonadota</taxon>
        <taxon>Gammaproteobacteria</taxon>
        <taxon>Lysobacterales</taxon>
        <taxon>Rhodanobacteraceae</taxon>
        <taxon>Dokdonella</taxon>
    </lineage>
</organism>
<keyword evidence="1" id="KW-0479">Metal-binding</keyword>
<feature type="signal peptide" evidence="3">
    <location>
        <begin position="1"/>
        <end position="20"/>
    </location>
</feature>
<dbReference type="InterPro" id="IPR000923">
    <property type="entry name" value="BlueCu_1"/>
</dbReference>
<protein>
    <submittedName>
        <fullName evidence="5">Plastocyanin/azurin family copper-binding protein</fullName>
    </submittedName>
</protein>
<proteinExistence type="predicted"/>
<feature type="chain" id="PRO_5047185660" evidence="3">
    <location>
        <begin position="21"/>
        <end position="133"/>
    </location>
</feature>
<gene>
    <name evidence="5" type="ORF">ACFO6Q_16005</name>
</gene>
<evidence type="ECO:0000256" key="2">
    <source>
        <dbReference type="ARBA" id="ARBA00023008"/>
    </source>
</evidence>
<evidence type="ECO:0000256" key="1">
    <source>
        <dbReference type="ARBA" id="ARBA00022723"/>
    </source>
</evidence>
<evidence type="ECO:0000313" key="5">
    <source>
        <dbReference type="EMBL" id="MFC4821832.1"/>
    </source>
</evidence>
<accession>A0ABV9R235</accession>
<dbReference type="Proteomes" id="UP001595886">
    <property type="component" value="Unassembled WGS sequence"/>
</dbReference>
<dbReference type="EMBL" id="JBHSHD010000010">
    <property type="protein sequence ID" value="MFC4821832.1"/>
    <property type="molecule type" value="Genomic_DNA"/>
</dbReference>
<evidence type="ECO:0000259" key="4">
    <source>
        <dbReference type="Pfam" id="PF00127"/>
    </source>
</evidence>
<evidence type="ECO:0000256" key="3">
    <source>
        <dbReference type="SAM" id="SignalP"/>
    </source>
</evidence>
<comment type="caution">
    <text evidence="5">The sequence shown here is derived from an EMBL/GenBank/DDBJ whole genome shotgun (WGS) entry which is preliminary data.</text>
</comment>